<dbReference type="EMBL" id="LGTL01000021">
    <property type="protein sequence ID" value="KPA76090.1"/>
    <property type="molecule type" value="Genomic_DNA"/>
</dbReference>
<evidence type="ECO:0000313" key="4">
    <source>
        <dbReference type="Proteomes" id="UP000037923"/>
    </source>
</evidence>
<keyword evidence="2" id="KW-0732">Signal</keyword>
<name>A0A0M9FU17_LEPPY</name>
<protein>
    <submittedName>
        <fullName evidence="3">Uncharacterized protein</fullName>
    </submittedName>
</protein>
<dbReference type="Proteomes" id="UP000037923">
    <property type="component" value="Unassembled WGS sequence"/>
</dbReference>
<comment type="caution">
    <text evidence="3">The sequence shown here is derived from an EMBL/GenBank/DDBJ whole genome shotgun (WGS) entry which is preliminary data.</text>
</comment>
<evidence type="ECO:0000256" key="2">
    <source>
        <dbReference type="SAM" id="SignalP"/>
    </source>
</evidence>
<sequence length="851" mass="91086">MLHTSSGSRRRLHQIVLSALLVLLCCLSHVTGAADVALDEAAVVATERPFNLTSASTLLELLAEPSPASPQATQPVLILFTDESVEVDVVDAVRHKVRQLATDIPPAVLRVHEFRVPAAVTERRLVDLVLNGLATRLPSLVLFHSSVHKAQVIPGSFVAAAPLSVPLPYPKQAELGSVSYMELRTWVLSEMPVRYVDPVTFHVVPSLQFVFRPEEAVETLRLVQRAAEDDGEGRSVLPAAVSMAYLRLTTHGSEEVVAALSSLATQAGNAALTLVTESAEVAAAWGLAQEHTLSTAPWAAVAEAYLCGRSGTASRAENVVVVGAEAAQPVGTIAEVVEATAAAPLWRTAAATTGAAQQSQLRAWRRAMENFNATSPLRKIDTAAHLLHELVALQQAIKIVFVLRESDEMWFPHHLDVAVRLAGQLRQTSLFYNTTTLVGNAKVPTRAVRSWSPSARMEVFWLDAEQLPAVAGGLFVTQVPAVLVVAPLQSRFQDGGEAEEGEGEEEKERAGLRSIDPFLGIHTVNRYDLFTAAFTNDASAAVDPPTGKAALPQFPSDSNALVRFLASGSFLGAVQFALHPMRLSQLRASILSEVATTTTTGASTSPDGGPSSSSASTLPNKRYAQLDYRYYPLRPAEEPMEGPAYVRQILNGSSPLPVVTDAARGRSNAHPRRGAKAGAAAAAAVTDTKAAAAAAQQKAAWEAELARRQRERAARVAQKAATDAAARAREKTAFQQSVEAAIRAEAEADGKLRSTVGGMEAGATRTAGGLLVRRPSLEAAAREETAATSYPPSSSHGDGMESEDAEDAAQRVRRRRRYAEYKEWQADRGRMADGCVSVKNGQELLLRFQWI</sequence>
<accession>A0A0M9FU17</accession>
<feature type="chain" id="PRO_5007418396" evidence="2">
    <location>
        <begin position="34"/>
        <end position="851"/>
    </location>
</feature>
<dbReference type="EMBL" id="LGTL01000021">
    <property type="protein sequence ID" value="KPA76091.1"/>
    <property type="molecule type" value="Genomic_DNA"/>
</dbReference>
<gene>
    <name evidence="3" type="ORF">ABB37_07868</name>
</gene>
<dbReference type="RefSeq" id="XP_015654530.1">
    <property type="nucleotide sequence ID" value="XM_015806659.1"/>
</dbReference>
<evidence type="ECO:0000313" key="3">
    <source>
        <dbReference type="EMBL" id="KPA76090.1"/>
    </source>
</evidence>
<feature type="region of interest" description="Disordered" evidence="1">
    <location>
        <begin position="599"/>
        <end position="618"/>
    </location>
</feature>
<dbReference type="VEuPathDB" id="TriTrypDB:LpyrH10_21_0040"/>
<organism evidence="3 4">
    <name type="scientific">Leptomonas pyrrhocoris</name>
    <name type="common">Firebug parasite</name>
    <dbReference type="NCBI Taxonomy" id="157538"/>
    <lineage>
        <taxon>Eukaryota</taxon>
        <taxon>Discoba</taxon>
        <taxon>Euglenozoa</taxon>
        <taxon>Kinetoplastea</taxon>
        <taxon>Metakinetoplastina</taxon>
        <taxon>Trypanosomatida</taxon>
        <taxon>Trypanosomatidae</taxon>
        <taxon>Leishmaniinae</taxon>
        <taxon>Leptomonas</taxon>
    </lineage>
</organism>
<dbReference type="OrthoDB" id="264762at2759"/>
<keyword evidence="4" id="KW-1185">Reference proteome</keyword>
<feature type="signal peptide" evidence="2">
    <location>
        <begin position="1"/>
        <end position="33"/>
    </location>
</feature>
<feature type="region of interest" description="Disordered" evidence="1">
    <location>
        <begin position="780"/>
        <end position="811"/>
    </location>
</feature>
<dbReference type="OMA" id="MWFHHHL"/>
<proteinExistence type="predicted"/>
<feature type="compositionally biased region" description="Low complexity" evidence="1">
    <location>
        <begin position="599"/>
        <end position="617"/>
    </location>
</feature>
<dbReference type="RefSeq" id="XP_015654529.1">
    <property type="nucleotide sequence ID" value="XM_015806658.1"/>
</dbReference>
<reference evidence="3 4" key="1">
    <citation type="submission" date="2015-07" db="EMBL/GenBank/DDBJ databases">
        <title>High-quality genome of monoxenous trypanosomatid Leptomonas pyrrhocoris.</title>
        <authorList>
            <person name="Flegontov P."/>
            <person name="Butenko A."/>
            <person name="Firsov S."/>
            <person name="Vlcek C."/>
            <person name="Logacheva M.D."/>
            <person name="Field M."/>
            <person name="Filatov D."/>
            <person name="Flegontova O."/>
            <person name="Gerasimov E."/>
            <person name="Jackson A.P."/>
            <person name="Kelly S."/>
            <person name="Opperdoes F."/>
            <person name="O'Reilly A."/>
            <person name="Votypka J."/>
            <person name="Yurchenko V."/>
            <person name="Lukes J."/>
        </authorList>
    </citation>
    <scope>NUCLEOTIDE SEQUENCE [LARGE SCALE GENOMIC DNA]</scope>
    <source>
        <strain evidence="3">H10</strain>
    </source>
</reference>
<dbReference type="GeneID" id="26908153"/>
<evidence type="ECO:0000256" key="1">
    <source>
        <dbReference type="SAM" id="MobiDB-lite"/>
    </source>
</evidence>
<dbReference type="AlphaFoldDB" id="A0A0M9FU17"/>